<gene>
    <name evidence="5" type="ORF">SE17_22245</name>
</gene>
<dbReference type="SMART" id="SM00421">
    <property type="entry name" value="HTH_LUXR"/>
    <property type="match status" value="1"/>
</dbReference>
<dbReference type="PROSITE" id="PS50043">
    <property type="entry name" value="HTH_LUXR_2"/>
    <property type="match status" value="1"/>
</dbReference>
<dbReference type="Pfam" id="PF00196">
    <property type="entry name" value="GerE"/>
    <property type="match status" value="1"/>
</dbReference>
<dbReference type="InterPro" id="IPR016032">
    <property type="entry name" value="Sig_transdc_resp-reg_C-effctor"/>
</dbReference>
<protein>
    <recommendedName>
        <fullName evidence="4">HTH luxR-type domain-containing protein</fullName>
    </recommendedName>
</protein>
<dbReference type="Gene3D" id="1.10.10.10">
    <property type="entry name" value="Winged helix-like DNA-binding domain superfamily/Winged helix DNA-binding domain"/>
    <property type="match status" value="1"/>
</dbReference>
<accession>A0A0N8PRZ0</accession>
<evidence type="ECO:0000256" key="2">
    <source>
        <dbReference type="ARBA" id="ARBA00023125"/>
    </source>
</evidence>
<proteinExistence type="predicted"/>
<keyword evidence="2" id="KW-0238">DNA-binding</keyword>
<evidence type="ECO:0000256" key="3">
    <source>
        <dbReference type="ARBA" id="ARBA00023163"/>
    </source>
</evidence>
<dbReference type="PRINTS" id="PR00038">
    <property type="entry name" value="HTHLUXR"/>
</dbReference>
<dbReference type="PATRIC" id="fig|186479.3.peg.11102"/>
<dbReference type="CDD" id="cd06170">
    <property type="entry name" value="LuxR_C_like"/>
    <property type="match status" value="1"/>
</dbReference>
<dbReference type="GO" id="GO:0003677">
    <property type="term" value="F:DNA binding"/>
    <property type="evidence" value="ECO:0007669"/>
    <property type="project" value="UniProtKB-KW"/>
</dbReference>
<evidence type="ECO:0000256" key="1">
    <source>
        <dbReference type="ARBA" id="ARBA00023015"/>
    </source>
</evidence>
<evidence type="ECO:0000313" key="6">
    <source>
        <dbReference type="Proteomes" id="UP000050509"/>
    </source>
</evidence>
<feature type="domain" description="HTH luxR-type" evidence="4">
    <location>
        <begin position="1"/>
        <end position="60"/>
    </location>
</feature>
<organism evidence="5 6">
    <name type="scientific">Kouleothrix aurantiaca</name>
    <dbReference type="NCBI Taxonomy" id="186479"/>
    <lineage>
        <taxon>Bacteria</taxon>
        <taxon>Bacillati</taxon>
        <taxon>Chloroflexota</taxon>
        <taxon>Chloroflexia</taxon>
        <taxon>Chloroflexales</taxon>
        <taxon>Roseiflexineae</taxon>
        <taxon>Roseiflexaceae</taxon>
        <taxon>Kouleothrix</taxon>
    </lineage>
</organism>
<reference evidence="5 6" key="1">
    <citation type="submission" date="2015-09" db="EMBL/GenBank/DDBJ databases">
        <title>Draft genome sequence of Kouleothrix aurantiaca JCM 19913.</title>
        <authorList>
            <person name="Hemp J."/>
        </authorList>
    </citation>
    <scope>NUCLEOTIDE SEQUENCE [LARGE SCALE GENOMIC DNA]</scope>
    <source>
        <strain evidence="5 6">COM-B</strain>
    </source>
</reference>
<dbReference type="EMBL" id="LJCR01000994">
    <property type="protein sequence ID" value="KPV51261.1"/>
    <property type="molecule type" value="Genomic_DNA"/>
</dbReference>
<dbReference type="InterPro" id="IPR000792">
    <property type="entry name" value="Tscrpt_reg_LuxR_C"/>
</dbReference>
<evidence type="ECO:0000259" key="4">
    <source>
        <dbReference type="PROSITE" id="PS50043"/>
    </source>
</evidence>
<dbReference type="SUPFAM" id="SSF46894">
    <property type="entry name" value="C-terminal effector domain of the bipartite response regulators"/>
    <property type="match status" value="1"/>
</dbReference>
<evidence type="ECO:0000313" key="5">
    <source>
        <dbReference type="EMBL" id="KPV51261.1"/>
    </source>
</evidence>
<keyword evidence="3" id="KW-0804">Transcription</keyword>
<dbReference type="Proteomes" id="UP000050509">
    <property type="component" value="Unassembled WGS sequence"/>
</dbReference>
<dbReference type="InterPro" id="IPR036388">
    <property type="entry name" value="WH-like_DNA-bd_sf"/>
</dbReference>
<feature type="non-terminal residue" evidence="5">
    <location>
        <position position="1"/>
    </location>
</feature>
<keyword evidence="6" id="KW-1185">Reference proteome</keyword>
<keyword evidence="1" id="KW-0805">Transcription regulation</keyword>
<name>A0A0N8PRZ0_9CHLR</name>
<sequence length="60" mass="6627">DVLTFREQEILGLLAAGKADKEIAAELNISLYTVKAHVRSILGKLQVNNRRAAARHARES</sequence>
<comment type="caution">
    <text evidence="5">The sequence shown here is derived from an EMBL/GenBank/DDBJ whole genome shotgun (WGS) entry which is preliminary data.</text>
</comment>
<dbReference type="GO" id="GO:0006355">
    <property type="term" value="P:regulation of DNA-templated transcription"/>
    <property type="evidence" value="ECO:0007669"/>
    <property type="project" value="InterPro"/>
</dbReference>
<dbReference type="PANTHER" id="PTHR44688">
    <property type="entry name" value="DNA-BINDING TRANSCRIPTIONAL ACTIVATOR DEVR_DOSR"/>
    <property type="match status" value="1"/>
</dbReference>
<dbReference type="PANTHER" id="PTHR44688:SF16">
    <property type="entry name" value="DNA-BINDING TRANSCRIPTIONAL ACTIVATOR DEVR_DOSR"/>
    <property type="match status" value="1"/>
</dbReference>
<dbReference type="AlphaFoldDB" id="A0A0N8PRZ0"/>